<dbReference type="GO" id="GO:0042795">
    <property type="term" value="P:snRNA transcription by RNA polymerase II"/>
    <property type="evidence" value="ECO:0007669"/>
    <property type="project" value="TreeGrafter"/>
</dbReference>
<evidence type="ECO:0000256" key="1">
    <source>
        <dbReference type="SAM" id="MobiDB-lite"/>
    </source>
</evidence>
<dbReference type="PANTHER" id="PTHR14633">
    <property type="entry name" value="LITTLE ELONGATION COMPLEX SUBUNIT 2"/>
    <property type="match status" value="1"/>
</dbReference>
<accession>A0AAW1KI96</accession>
<dbReference type="GO" id="GO:0045945">
    <property type="term" value="P:positive regulation of transcription by RNA polymerase III"/>
    <property type="evidence" value="ECO:0007669"/>
    <property type="project" value="TreeGrafter"/>
</dbReference>
<dbReference type="Proteomes" id="UP001458880">
    <property type="component" value="Unassembled WGS sequence"/>
</dbReference>
<dbReference type="GO" id="GO:0042796">
    <property type="term" value="P:snRNA transcription by RNA polymerase III"/>
    <property type="evidence" value="ECO:0007669"/>
    <property type="project" value="TreeGrafter"/>
</dbReference>
<name>A0AAW1KI96_POPJA</name>
<keyword evidence="4" id="KW-1185">Reference proteome</keyword>
<evidence type="ECO:0000313" key="3">
    <source>
        <dbReference type="EMBL" id="KAK9718433.1"/>
    </source>
</evidence>
<keyword evidence="3" id="KW-0675">Receptor</keyword>
<comment type="caution">
    <text evidence="3">The sequence shown here is derived from an EMBL/GenBank/DDBJ whole genome shotgun (WGS) entry which is preliminary data.</text>
</comment>
<feature type="region of interest" description="Disordered" evidence="1">
    <location>
        <begin position="601"/>
        <end position="636"/>
    </location>
</feature>
<feature type="domain" description="Little elongation complex subunit 2 C-terminal" evidence="2">
    <location>
        <begin position="384"/>
        <end position="603"/>
    </location>
</feature>
<dbReference type="PANTHER" id="PTHR14633:SF3">
    <property type="entry name" value="LITTLE ELONGATION COMPLEX SUBUNIT 2"/>
    <property type="match status" value="1"/>
</dbReference>
<reference evidence="3 4" key="1">
    <citation type="journal article" date="2024" name="BMC Genomics">
        <title>De novo assembly and annotation of Popillia japonica's genome with initial clues to its potential as an invasive pest.</title>
        <authorList>
            <person name="Cucini C."/>
            <person name="Boschi S."/>
            <person name="Funari R."/>
            <person name="Cardaioli E."/>
            <person name="Iannotti N."/>
            <person name="Marturano G."/>
            <person name="Paoli F."/>
            <person name="Bruttini M."/>
            <person name="Carapelli A."/>
            <person name="Frati F."/>
            <person name="Nardi F."/>
        </authorList>
    </citation>
    <scope>NUCLEOTIDE SEQUENCE [LARGE SCALE GENOMIC DNA]</scope>
    <source>
        <strain evidence="3">DMR45628</strain>
    </source>
</reference>
<dbReference type="Pfam" id="PF10505">
    <property type="entry name" value="NARG2_C"/>
    <property type="match status" value="1"/>
</dbReference>
<dbReference type="AlphaFoldDB" id="A0AAW1KI96"/>
<feature type="compositionally biased region" description="Low complexity" evidence="1">
    <location>
        <begin position="626"/>
        <end position="636"/>
    </location>
</feature>
<dbReference type="InterPro" id="IPR019535">
    <property type="entry name" value="ICE2_C"/>
</dbReference>
<dbReference type="EMBL" id="JASPKY010000228">
    <property type="protein sequence ID" value="KAK9718433.1"/>
    <property type="molecule type" value="Genomic_DNA"/>
</dbReference>
<organism evidence="3 4">
    <name type="scientific">Popillia japonica</name>
    <name type="common">Japanese beetle</name>
    <dbReference type="NCBI Taxonomy" id="7064"/>
    <lineage>
        <taxon>Eukaryota</taxon>
        <taxon>Metazoa</taxon>
        <taxon>Ecdysozoa</taxon>
        <taxon>Arthropoda</taxon>
        <taxon>Hexapoda</taxon>
        <taxon>Insecta</taxon>
        <taxon>Pterygota</taxon>
        <taxon>Neoptera</taxon>
        <taxon>Endopterygota</taxon>
        <taxon>Coleoptera</taxon>
        <taxon>Polyphaga</taxon>
        <taxon>Scarabaeiformia</taxon>
        <taxon>Scarabaeidae</taxon>
        <taxon>Rutelinae</taxon>
        <taxon>Popillia</taxon>
    </lineage>
</organism>
<evidence type="ECO:0000259" key="2">
    <source>
        <dbReference type="Pfam" id="PF10505"/>
    </source>
</evidence>
<feature type="compositionally biased region" description="Basic and acidic residues" evidence="1">
    <location>
        <begin position="48"/>
        <end position="59"/>
    </location>
</feature>
<evidence type="ECO:0000313" key="4">
    <source>
        <dbReference type="Proteomes" id="UP001458880"/>
    </source>
</evidence>
<feature type="compositionally biased region" description="Basic residues" evidence="1">
    <location>
        <begin position="611"/>
        <end position="625"/>
    </location>
</feature>
<feature type="region of interest" description="Disordered" evidence="1">
    <location>
        <begin position="38"/>
        <end position="59"/>
    </location>
</feature>
<proteinExistence type="predicted"/>
<protein>
    <submittedName>
        <fullName evidence="3">NMDA receptor-regulated protein 2 C-terminus</fullName>
    </submittedName>
</protein>
<sequence>MEEFLKLNWGVKEPHELDIKPEFIPEEEIALSYVFTGLPDSDNSETEGENKPSKSDDRPHLVPGQQYTYKIKTKSFLNAAEHAKCLTALKLIQANKKPVGIYERNCMELYNNCHQRIVIENTKYLKFARGQFDNIKNKLFKLKPFFRRYSKSLWYYGLERARDYKQFYKGIDMLPYSYKDDEEPIEMVHVGNLLELGSLAKFSAPTLLKQYFLNKKRIPTRKVLYHSNQTVSKDGNIDKLLETNPVDVVISSSGLTKLLNFTNTDIFWDIPIVVKEVVVANNDGRKQTKNVVFIDKPFPNKAPTVFDLNRKCMKTLLKTNFCDVEAFSFDNTEITIGEYRIHQTPNTRSKVKRKLEDDNVEINVKKVKTDEAIQLTPIETEEEIKHHHNVTYRLWKLQLKTEQCKLIKDKYKFNNIHLLVRCKLDGCESGENGQLQPVNVIPKMEYHLDYGACAPTKEELIKLWIYAHFRPCSQVRRIRTHYFTGEIIAIDNCTPHKIAVEAHTLYELNPHLGLGVLYKIFGQLVNLTAGNYILRHLPKDGAFVKLLKEANENEDTVCDLYEEYDVKKCKVNADISRKWHSVDVNYILPGQDVTQQMPGMFNPREIMKNNTNKRKARKKKKKKKQQNPPKQTEINK</sequence>
<gene>
    <name evidence="3" type="ORF">QE152_g23187</name>
</gene>
<dbReference type="GO" id="GO:0008023">
    <property type="term" value="C:transcription elongation factor complex"/>
    <property type="evidence" value="ECO:0007669"/>
    <property type="project" value="InterPro"/>
</dbReference>